<feature type="compositionally biased region" description="Low complexity" evidence="1">
    <location>
        <begin position="612"/>
        <end position="625"/>
    </location>
</feature>
<dbReference type="Pfam" id="PF18380">
    <property type="entry name" value="GEN1_C"/>
    <property type="match status" value="1"/>
</dbReference>
<dbReference type="CDD" id="cd09870">
    <property type="entry name" value="PIN_YEN1"/>
    <property type="match status" value="1"/>
</dbReference>
<dbReference type="PANTHER" id="PTHR11081:SF75">
    <property type="entry name" value="ENDONUCLEASE, PUTATIVE (AFU_ORTHOLOGUE AFUA_3G13260)-RELATED"/>
    <property type="match status" value="1"/>
</dbReference>
<accession>A0A316UMD2</accession>
<dbReference type="PANTHER" id="PTHR11081">
    <property type="entry name" value="FLAP ENDONUCLEASE FAMILY MEMBER"/>
    <property type="match status" value="1"/>
</dbReference>
<feature type="compositionally biased region" description="Basic and acidic residues" evidence="1">
    <location>
        <begin position="626"/>
        <end position="650"/>
    </location>
</feature>
<dbReference type="EMBL" id="KZ819673">
    <property type="protein sequence ID" value="PWN26114.1"/>
    <property type="molecule type" value="Genomic_DNA"/>
</dbReference>
<feature type="compositionally biased region" description="Polar residues" evidence="1">
    <location>
        <begin position="701"/>
        <end position="725"/>
    </location>
</feature>
<dbReference type="Proteomes" id="UP000245884">
    <property type="component" value="Unassembled WGS sequence"/>
</dbReference>
<protein>
    <recommendedName>
        <fullName evidence="2">XPG-I domain-containing protein</fullName>
    </recommendedName>
</protein>
<feature type="compositionally biased region" description="Low complexity" evidence="1">
    <location>
        <begin position="816"/>
        <end position="825"/>
    </location>
</feature>
<proteinExistence type="predicted"/>
<evidence type="ECO:0000313" key="4">
    <source>
        <dbReference type="Proteomes" id="UP000245884"/>
    </source>
</evidence>
<dbReference type="Pfam" id="PF00867">
    <property type="entry name" value="XPG_I"/>
    <property type="match status" value="1"/>
</dbReference>
<dbReference type="InterPro" id="IPR006086">
    <property type="entry name" value="XPG-I_dom"/>
</dbReference>
<dbReference type="SMART" id="SM00484">
    <property type="entry name" value="XPGI"/>
    <property type="match status" value="1"/>
</dbReference>
<dbReference type="InterPro" id="IPR036279">
    <property type="entry name" value="5-3_exonuclease_C_sf"/>
</dbReference>
<feature type="region of interest" description="Disordered" evidence="1">
    <location>
        <begin position="394"/>
        <end position="414"/>
    </location>
</feature>
<dbReference type="STRING" id="1569628.A0A316UMD2"/>
<dbReference type="SUPFAM" id="SSF88723">
    <property type="entry name" value="PIN domain-like"/>
    <property type="match status" value="1"/>
</dbReference>
<dbReference type="InterPro" id="IPR029060">
    <property type="entry name" value="PIN-like_dom_sf"/>
</dbReference>
<dbReference type="RefSeq" id="XP_025360726.1">
    <property type="nucleotide sequence ID" value="XM_025506723.1"/>
</dbReference>
<keyword evidence="4" id="KW-1185">Reference proteome</keyword>
<feature type="region of interest" description="Disordered" evidence="1">
    <location>
        <begin position="461"/>
        <end position="555"/>
    </location>
</feature>
<dbReference type="SUPFAM" id="SSF47807">
    <property type="entry name" value="5' to 3' exonuclease, C-terminal subdomain"/>
    <property type="match status" value="1"/>
</dbReference>
<reference evidence="3 4" key="1">
    <citation type="journal article" date="2018" name="Mol. Biol. Evol.">
        <title>Broad Genomic Sampling Reveals a Smut Pathogenic Ancestry of the Fungal Clade Ustilaginomycotina.</title>
        <authorList>
            <person name="Kijpornyongpan T."/>
            <person name="Mondo S.J."/>
            <person name="Barry K."/>
            <person name="Sandor L."/>
            <person name="Lee J."/>
            <person name="Lipzen A."/>
            <person name="Pangilinan J."/>
            <person name="LaButti K."/>
            <person name="Hainaut M."/>
            <person name="Henrissat B."/>
            <person name="Grigoriev I.V."/>
            <person name="Spatafora J.W."/>
            <person name="Aime M.C."/>
        </authorList>
    </citation>
    <scope>NUCLEOTIDE SEQUENCE [LARGE SCALE GENOMIC DNA]</scope>
    <source>
        <strain evidence="3 4">MCA 5214</strain>
    </source>
</reference>
<dbReference type="GO" id="GO:0006281">
    <property type="term" value="P:DNA repair"/>
    <property type="evidence" value="ECO:0007669"/>
    <property type="project" value="UniProtKB-ARBA"/>
</dbReference>
<dbReference type="AlphaFoldDB" id="A0A316UMD2"/>
<evidence type="ECO:0000259" key="2">
    <source>
        <dbReference type="SMART" id="SM00484"/>
    </source>
</evidence>
<gene>
    <name evidence="3" type="ORF">BDZ90DRAFT_233689</name>
</gene>
<dbReference type="PRINTS" id="PR00853">
    <property type="entry name" value="XPGRADSUPER"/>
</dbReference>
<organism evidence="3 4">
    <name type="scientific">Jaminaea rosea</name>
    <dbReference type="NCBI Taxonomy" id="1569628"/>
    <lineage>
        <taxon>Eukaryota</taxon>
        <taxon>Fungi</taxon>
        <taxon>Dikarya</taxon>
        <taxon>Basidiomycota</taxon>
        <taxon>Ustilaginomycotina</taxon>
        <taxon>Exobasidiomycetes</taxon>
        <taxon>Microstromatales</taxon>
        <taxon>Microstromatales incertae sedis</taxon>
        <taxon>Jaminaea</taxon>
    </lineage>
</organism>
<name>A0A316UMD2_9BASI</name>
<feature type="compositionally biased region" description="Low complexity" evidence="1">
    <location>
        <begin position="835"/>
        <end position="844"/>
    </location>
</feature>
<dbReference type="InterPro" id="IPR041177">
    <property type="entry name" value="GEN1_C"/>
</dbReference>
<feature type="compositionally biased region" description="Acidic residues" evidence="1">
    <location>
        <begin position="516"/>
        <end position="527"/>
    </location>
</feature>
<dbReference type="GeneID" id="37028546"/>
<feature type="compositionally biased region" description="Acidic residues" evidence="1">
    <location>
        <begin position="484"/>
        <end position="493"/>
    </location>
</feature>
<dbReference type="GO" id="GO:0017108">
    <property type="term" value="F:5'-flap endonuclease activity"/>
    <property type="evidence" value="ECO:0007669"/>
    <property type="project" value="TreeGrafter"/>
</dbReference>
<feature type="region of interest" description="Disordered" evidence="1">
    <location>
        <begin position="610"/>
        <end position="749"/>
    </location>
</feature>
<dbReference type="Gene3D" id="3.40.50.1010">
    <property type="entry name" value="5'-nuclease"/>
    <property type="match status" value="2"/>
</dbReference>
<feature type="region of interest" description="Disordered" evidence="1">
    <location>
        <begin position="787"/>
        <end position="844"/>
    </location>
</feature>
<dbReference type="InterPro" id="IPR006084">
    <property type="entry name" value="XPG/Rad2"/>
</dbReference>
<dbReference type="OrthoDB" id="2959108at2759"/>
<feature type="compositionally biased region" description="Low complexity" evidence="1">
    <location>
        <begin position="726"/>
        <end position="745"/>
    </location>
</feature>
<feature type="domain" description="XPG-I" evidence="2">
    <location>
        <begin position="119"/>
        <end position="200"/>
    </location>
</feature>
<sequence>MGVPGLWPLLASAAQSHNLEALDLAHLTESSASSSSSSLAPRLPVIGIDLSAWLFHARQSVEGSNPILRLIFFRLLRLLSLPLRAVFVFDGPDRPAKKRGRLIGGRKHPLTGPLSEIIRACGMVAWEARGEAEAELARMSREGLVDAVLSDDVDALVFGSRAVMRNWSATTPNRPASLGEDRGENAVTTYKASNVEELPELSLGPNGLVLIALMAGGDYDAKGVGGCGVKMALCLAQGGYGDSLKEGFDKHCRVTGYDPESKMPIVEQGEGWAPFVEEWMAAMRDELATNRQGFLASRQPRLASSPALQTFLSTAESLQILASYLHPITTWSIYETYGRSSVARPPPTRLAFPHPDIPAIAGFAQRTFAWGPKYTVGRMRNLAWKGMLLRHLRKHSRTAPSDPRDRREEGGSAGLEVDDLDLPLIKIHSERRHAITGQRLEYRLEWDPTALAQLAESGVDPMLNVGPGFDEPLDPTEEPSPPRDEDDNDDEDLVPASPYATSLAALQAQAGREAEAEAEGEGAGDEEGGNHGPCPPSPSKRKARPPPPDPYSTLRDWVLSDRLAATSRGQELIDEYQARIRGKKKKGAQSKVKAKAPANQPCINALFPAQKSAGSISSSSSALKLPPKEKGLLKLPPKEKGLLKLPRKEVTAPPPGCSSSSSRKEEDIAAIPTKRPSQGDCDAASSGSPGRLNLLPKRTFGRTQSGPATLGSTPPPRSQTVGSWNAQTTMAQTQTQRQRQTIARRSSFDVDVDVALHEINDDDEEEADCSLPDALELLRSIADPNRRAALEASSPDSSPDVVLAKRKGRRGGGAAGSAAHACAHARSGESSAPISMGSSTTFSSRSDDGFEILLSAPAPAPTTAMARKVGGLRVRGGRKSDAIVLSDSD</sequence>
<evidence type="ECO:0000256" key="1">
    <source>
        <dbReference type="SAM" id="MobiDB-lite"/>
    </source>
</evidence>
<evidence type="ECO:0000313" key="3">
    <source>
        <dbReference type="EMBL" id="PWN26114.1"/>
    </source>
</evidence>